<gene>
    <name evidence="6" type="ORF">SAMN05444002_3133</name>
</gene>
<dbReference type="Proteomes" id="UP000184932">
    <property type="component" value="Unassembled WGS sequence"/>
</dbReference>
<keyword evidence="3 6" id="KW-0418">Kinase</keyword>
<evidence type="ECO:0000313" key="6">
    <source>
        <dbReference type="EMBL" id="SIO15571.1"/>
    </source>
</evidence>
<sequence>MAALPELAEPPTRAPSPGEICVIANARSGTNARDAEAIERAFRVFGDAAVLREWTPGEDLRETVQEAIDAGARTVVAAGGDGTAMAAAQALLGTDVALAVLPLGTFNYFARGLGLPEDPEEAARAILAGRRHQISVGMVGEQVFLNNASLGVYPAILKERETVYKRWGRRRLMAHWSVLKTFLRFQRPMKMRITADGVSRNVRAPLLFVARSSYQLDRFGLAGTEAIKDDRFAVLIGRATSRGKLFKITWRLVTGTMQEGRDYDMIAARHLTVETAKPRTLVAFDGEKSRERSPFTVRIADRPLTIIRPDRS</sequence>
<dbReference type="Pfam" id="PF19279">
    <property type="entry name" value="YegS_C"/>
    <property type="match status" value="1"/>
</dbReference>
<dbReference type="InterPro" id="IPR050187">
    <property type="entry name" value="Lipid_Phosphate_FormReg"/>
</dbReference>
<proteinExistence type="predicted"/>
<keyword evidence="2" id="KW-0547">Nucleotide-binding</keyword>
<accession>A0A1N6H6Y8</accession>
<dbReference type="InterPro" id="IPR017438">
    <property type="entry name" value="ATP-NAD_kinase_N"/>
</dbReference>
<keyword evidence="4" id="KW-0067">ATP-binding</keyword>
<name>A0A1N6H6Y8_9RHOB</name>
<dbReference type="RefSeq" id="WP_074257069.1">
    <property type="nucleotide sequence ID" value="NZ_FSRL01000001.1"/>
</dbReference>
<evidence type="ECO:0000256" key="4">
    <source>
        <dbReference type="ARBA" id="ARBA00022840"/>
    </source>
</evidence>
<evidence type="ECO:0000256" key="1">
    <source>
        <dbReference type="ARBA" id="ARBA00022679"/>
    </source>
</evidence>
<evidence type="ECO:0000313" key="7">
    <source>
        <dbReference type="Proteomes" id="UP000184932"/>
    </source>
</evidence>
<dbReference type="InterPro" id="IPR016064">
    <property type="entry name" value="NAD/diacylglycerol_kinase_sf"/>
</dbReference>
<dbReference type="PROSITE" id="PS50146">
    <property type="entry name" value="DAGK"/>
    <property type="match status" value="1"/>
</dbReference>
<dbReference type="EMBL" id="FSRL01000001">
    <property type="protein sequence ID" value="SIO15571.1"/>
    <property type="molecule type" value="Genomic_DNA"/>
</dbReference>
<keyword evidence="7" id="KW-1185">Reference proteome</keyword>
<dbReference type="Gene3D" id="2.60.200.40">
    <property type="match status" value="1"/>
</dbReference>
<evidence type="ECO:0000259" key="5">
    <source>
        <dbReference type="PROSITE" id="PS50146"/>
    </source>
</evidence>
<evidence type="ECO:0000256" key="3">
    <source>
        <dbReference type="ARBA" id="ARBA00022777"/>
    </source>
</evidence>
<feature type="domain" description="DAGKc" evidence="5">
    <location>
        <begin position="15"/>
        <end position="142"/>
    </location>
</feature>
<keyword evidence="1" id="KW-0808">Transferase</keyword>
<dbReference type="InterPro" id="IPR001206">
    <property type="entry name" value="Diacylglycerol_kinase_cat_dom"/>
</dbReference>
<dbReference type="GO" id="GO:0005524">
    <property type="term" value="F:ATP binding"/>
    <property type="evidence" value="ECO:0007669"/>
    <property type="project" value="UniProtKB-KW"/>
</dbReference>
<evidence type="ECO:0000256" key="2">
    <source>
        <dbReference type="ARBA" id="ARBA00022741"/>
    </source>
</evidence>
<dbReference type="PANTHER" id="PTHR12358">
    <property type="entry name" value="SPHINGOSINE KINASE"/>
    <property type="match status" value="1"/>
</dbReference>
<reference evidence="7" key="1">
    <citation type="submission" date="2016-11" db="EMBL/GenBank/DDBJ databases">
        <authorList>
            <person name="Varghese N."/>
            <person name="Submissions S."/>
        </authorList>
    </citation>
    <scope>NUCLEOTIDE SEQUENCE [LARGE SCALE GENOMIC DNA]</scope>
    <source>
        <strain evidence="7">DSM 29440</strain>
    </source>
</reference>
<dbReference type="SUPFAM" id="SSF111331">
    <property type="entry name" value="NAD kinase/diacylglycerol kinase-like"/>
    <property type="match status" value="1"/>
</dbReference>
<dbReference type="InterPro" id="IPR045540">
    <property type="entry name" value="YegS/DAGK_C"/>
</dbReference>
<dbReference type="STRING" id="1217970.SAMN05444002_3133"/>
<protein>
    <submittedName>
        <fullName evidence="6">Diacylglycerol kinase family enzyme</fullName>
    </submittedName>
</protein>
<organism evidence="6 7">
    <name type="scientific">Vannielia litorea</name>
    <dbReference type="NCBI Taxonomy" id="1217970"/>
    <lineage>
        <taxon>Bacteria</taxon>
        <taxon>Pseudomonadati</taxon>
        <taxon>Pseudomonadota</taxon>
        <taxon>Alphaproteobacteria</taxon>
        <taxon>Rhodobacterales</taxon>
        <taxon>Paracoccaceae</taxon>
        <taxon>Vannielia</taxon>
    </lineage>
</organism>
<dbReference type="GO" id="GO:0016301">
    <property type="term" value="F:kinase activity"/>
    <property type="evidence" value="ECO:0007669"/>
    <property type="project" value="UniProtKB-KW"/>
</dbReference>
<dbReference type="AlphaFoldDB" id="A0A1N6H6Y8"/>
<dbReference type="SMART" id="SM00046">
    <property type="entry name" value="DAGKc"/>
    <property type="match status" value="1"/>
</dbReference>
<dbReference type="Gene3D" id="3.40.50.10330">
    <property type="entry name" value="Probable inorganic polyphosphate/atp-NAD kinase, domain 1"/>
    <property type="match status" value="1"/>
</dbReference>
<dbReference type="Pfam" id="PF00781">
    <property type="entry name" value="DAGK_cat"/>
    <property type="match status" value="1"/>
</dbReference>
<dbReference type="OrthoDB" id="9815110at2"/>
<dbReference type="PANTHER" id="PTHR12358:SF54">
    <property type="entry name" value="SPHINGOSINE KINASE RELATED PROTEIN"/>
    <property type="match status" value="1"/>
</dbReference>